<dbReference type="EMBL" id="JAERQJ010000003">
    <property type="protein sequence ID" value="MBL0683380.1"/>
    <property type="molecule type" value="Genomic_DNA"/>
</dbReference>
<dbReference type="NCBIfam" id="TIGR01847">
    <property type="entry name" value="bacteriocin_sig"/>
    <property type="match status" value="1"/>
</dbReference>
<reference evidence="1" key="1">
    <citation type="submission" date="2021-01" db="EMBL/GenBank/DDBJ databases">
        <authorList>
            <person name="Zhong Y.L."/>
        </authorList>
    </citation>
    <scope>NUCLEOTIDE SEQUENCE</scope>
    <source>
        <strain evidence="1">KCTC 23302</strain>
    </source>
</reference>
<dbReference type="Proteomes" id="UP000651057">
    <property type="component" value="Unassembled WGS sequence"/>
</dbReference>
<keyword evidence="2" id="KW-1185">Reference proteome</keyword>
<organism evidence="1 2">
    <name type="scientific">Aquimarina mytili</name>
    <dbReference type="NCBI Taxonomy" id="874423"/>
    <lineage>
        <taxon>Bacteria</taxon>
        <taxon>Pseudomonadati</taxon>
        <taxon>Bacteroidota</taxon>
        <taxon>Flavobacteriia</taxon>
        <taxon>Flavobacteriales</taxon>
        <taxon>Flavobacteriaceae</taxon>
        <taxon>Aquimarina</taxon>
    </lineage>
</organism>
<accession>A0A937D7S7</accession>
<gene>
    <name evidence="1" type="ORF">JJQ60_07625</name>
</gene>
<proteinExistence type="predicted"/>
<evidence type="ECO:0000313" key="1">
    <source>
        <dbReference type="EMBL" id="MBL0683380.1"/>
    </source>
</evidence>
<name>A0A937D7S7_9FLAO</name>
<dbReference type="InterPro" id="IPR010133">
    <property type="entry name" value="Bacteriocin_signal_seq"/>
</dbReference>
<sequence>MKLTSLKQFKQLNSSELKQVNGGVSRKEYCNTLNNTITHKTSFTYTEIQSFAKALADHC</sequence>
<dbReference type="AlphaFoldDB" id="A0A937D7S7"/>
<dbReference type="RefSeq" id="WP_201918339.1">
    <property type="nucleotide sequence ID" value="NZ_BAABAX010000005.1"/>
</dbReference>
<protein>
    <submittedName>
        <fullName evidence="1">Bacteriocin</fullName>
    </submittedName>
</protein>
<evidence type="ECO:0000313" key="2">
    <source>
        <dbReference type="Proteomes" id="UP000651057"/>
    </source>
</evidence>
<comment type="caution">
    <text evidence="1">The sequence shown here is derived from an EMBL/GenBank/DDBJ whole genome shotgun (WGS) entry which is preliminary data.</text>
</comment>